<evidence type="ECO:0000313" key="4">
    <source>
        <dbReference type="Proteomes" id="UP000177092"/>
    </source>
</evidence>
<dbReference type="EMBL" id="MFJN01000063">
    <property type="protein sequence ID" value="OGG19969.1"/>
    <property type="molecule type" value="Genomic_DNA"/>
</dbReference>
<comment type="catalytic activity">
    <reaction evidence="2">
        <text>N-terminal N-formyl-L-methionyl-[peptide] + H2O = N-terminal L-methionyl-[peptide] + formate</text>
        <dbReference type="Rhea" id="RHEA:24420"/>
        <dbReference type="Rhea" id="RHEA-COMP:10639"/>
        <dbReference type="Rhea" id="RHEA-COMP:10640"/>
        <dbReference type="ChEBI" id="CHEBI:15377"/>
        <dbReference type="ChEBI" id="CHEBI:15740"/>
        <dbReference type="ChEBI" id="CHEBI:49298"/>
        <dbReference type="ChEBI" id="CHEBI:64731"/>
        <dbReference type="EC" id="3.5.1.88"/>
    </reaction>
</comment>
<dbReference type="GO" id="GO:0046872">
    <property type="term" value="F:metal ion binding"/>
    <property type="evidence" value="ECO:0007669"/>
    <property type="project" value="UniProtKB-KW"/>
</dbReference>
<comment type="similarity">
    <text evidence="1 2">Belongs to the polypeptide deformylase family.</text>
</comment>
<dbReference type="STRING" id="1798384.A3D03_04355"/>
<dbReference type="InterPro" id="IPR036821">
    <property type="entry name" value="Peptide_deformylase_sf"/>
</dbReference>
<gene>
    <name evidence="2" type="primary">def</name>
    <name evidence="3" type="ORF">A3D03_04355</name>
</gene>
<dbReference type="PANTHER" id="PTHR10458">
    <property type="entry name" value="PEPTIDE DEFORMYLASE"/>
    <property type="match status" value="1"/>
</dbReference>
<keyword evidence="2" id="KW-0648">Protein biosynthesis</keyword>
<dbReference type="GO" id="GO:0042586">
    <property type="term" value="F:peptide deformylase activity"/>
    <property type="evidence" value="ECO:0007669"/>
    <property type="project" value="UniProtKB-UniRule"/>
</dbReference>
<dbReference type="PANTHER" id="PTHR10458:SF22">
    <property type="entry name" value="PEPTIDE DEFORMYLASE"/>
    <property type="match status" value="1"/>
</dbReference>
<dbReference type="HAMAP" id="MF_00163">
    <property type="entry name" value="Pep_deformylase"/>
    <property type="match status" value="1"/>
</dbReference>
<dbReference type="Gene3D" id="3.90.45.10">
    <property type="entry name" value="Peptide deformylase"/>
    <property type="match status" value="1"/>
</dbReference>
<dbReference type="Pfam" id="PF01327">
    <property type="entry name" value="Pep_deformylase"/>
    <property type="match status" value="1"/>
</dbReference>
<sequence length="186" mass="21596">MSTRKILRRREFGDPILRAEARELSRQNILSKQTKQLIADMRYTLAKKKYGVGLAAPQVGQSIALAIIEIKSTKTRPRLPKHKWASLALINPKIVRFYGQRQQLYEGCISFAEAFAKVPRYKKIRVRYFDEKAKTHEKNFDGLLAHVIQHEIDHLNGVLFVDRVKDKASFITQSEYIKRMAKAKKE</sequence>
<comment type="cofactor">
    <cofactor evidence="2">
        <name>Fe(2+)</name>
        <dbReference type="ChEBI" id="CHEBI:29033"/>
    </cofactor>
    <text evidence="2">Binds 1 Fe(2+) ion.</text>
</comment>
<dbReference type="NCBIfam" id="NF001159">
    <property type="entry name" value="PRK00150.1-3"/>
    <property type="match status" value="1"/>
</dbReference>
<dbReference type="AlphaFoldDB" id="A0A1F6A5F7"/>
<evidence type="ECO:0000313" key="3">
    <source>
        <dbReference type="EMBL" id="OGG19969.1"/>
    </source>
</evidence>
<dbReference type="SUPFAM" id="SSF56420">
    <property type="entry name" value="Peptide deformylase"/>
    <property type="match status" value="1"/>
</dbReference>
<name>A0A1F6A5F7_9BACT</name>
<feature type="binding site" evidence="2">
    <location>
        <position position="154"/>
    </location>
    <ligand>
        <name>Fe cation</name>
        <dbReference type="ChEBI" id="CHEBI:24875"/>
    </ligand>
</feature>
<protein>
    <recommendedName>
        <fullName evidence="2">Peptide deformylase</fullName>
        <shortName evidence="2">PDF</shortName>
        <ecNumber evidence="2">3.5.1.88</ecNumber>
    </recommendedName>
    <alternativeName>
        <fullName evidence="2">Polypeptide deformylase</fullName>
    </alternativeName>
</protein>
<dbReference type="CDD" id="cd00487">
    <property type="entry name" value="Pep_deformylase"/>
    <property type="match status" value="1"/>
</dbReference>
<reference evidence="3 4" key="1">
    <citation type="journal article" date="2016" name="Nat. Commun.">
        <title>Thousands of microbial genomes shed light on interconnected biogeochemical processes in an aquifer system.</title>
        <authorList>
            <person name="Anantharaman K."/>
            <person name="Brown C.T."/>
            <person name="Hug L.A."/>
            <person name="Sharon I."/>
            <person name="Castelle C.J."/>
            <person name="Probst A.J."/>
            <person name="Thomas B.C."/>
            <person name="Singh A."/>
            <person name="Wilkins M.J."/>
            <person name="Karaoz U."/>
            <person name="Brodie E.L."/>
            <person name="Williams K.H."/>
            <person name="Hubbard S.S."/>
            <person name="Banfield J.F."/>
        </authorList>
    </citation>
    <scope>NUCLEOTIDE SEQUENCE [LARGE SCALE GENOMIC DNA]</scope>
</reference>
<evidence type="ECO:0000256" key="2">
    <source>
        <dbReference type="HAMAP-Rule" id="MF_00163"/>
    </source>
</evidence>
<dbReference type="InterPro" id="IPR023635">
    <property type="entry name" value="Peptide_deformylase"/>
</dbReference>
<feature type="active site" evidence="2">
    <location>
        <position position="151"/>
    </location>
</feature>
<dbReference type="PIRSF" id="PIRSF004749">
    <property type="entry name" value="Pep_def"/>
    <property type="match status" value="1"/>
</dbReference>
<dbReference type="EC" id="3.5.1.88" evidence="2"/>
<keyword evidence="2" id="KW-0479">Metal-binding</keyword>
<dbReference type="GO" id="GO:0006412">
    <property type="term" value="P:translation"/>
    <property type="evidence" value="ECO:0007669"/>
    <property type="project" value="UniProtKB-UniRule"/>
</dbReference>
<dbReference type="Proteomes" id="UP000177092">
    <property type="component" value="Unassembled WGS sequence"/>
</dbReference>
<comment type="function">
    <text evidence="2">Removes the formyl group from the N-terminal Met of newly synthesized proteins. Requires at least a dipeptide for an efficient rate of reaction. N-terminal L-methionine is a prerequisite for activity but the enzyme has broad specificity at other positions.</text>
</comment>
<keyword evidence="2" id="KW-0408">Iron</keyword>
<keyword evidence="2" id="KW-0378">Hydrolase</keyword>
<dbReference type="PRINTS" id="PR01576">
    <property type="entry name" value="PDEFORMYLASE"/>
</dbReference>
<proteinExistence type="inferred from homology"/>
<evidence type="ECO:0000256" key="1">
    <source>
        <dbReference type="ARBA" id="ARBA00010759"/>
    </source>
</evidence>
<dbReference type="NCBIfam" id="TIGR00079">
    <property type="entry name" value="pept_deformyl"/>
    <property type="match status" value="1"/>
</dbReference>
<accession>A0A1F6A5F7</accession>
<organism evidence="3 4">
    <name type="scientific">Candidatus Gottesmanbacteria bacterium RIFCSPHIGHO2_02_FULL_40_13</name>
    <dbReference type="NCBI Taxonomy" id="1798384"/>
    <lineage>
        <taxon>Bacteria</taxon>
        <taxon>Candidatus Gottesmaniibacteriota</taxon>
    </lineage>
</organism>
<feature type="binding site" evidence="2">
    <location>
        <position position="108"/>
    </location>
    <ligand>
        <name>Fe cation</name>
        <dbReference type="ChEBI" id="CHEBI:24875"/>
    </ligand>
</feature>
<comment type="caution">
    <text evidence="3">The sequence shown here is derived from an EMBL/GenBank/DDBJ whole genome shotgun (WGS) entry which is preliminary data.</text>
</comment>
<feature type="binding site" evidence="2">
    <location>
        <position position="150"/>
    </location>
    <ligand>
        <name>Fe cation</name>
        <dbReference type="ChEBI" id="CHEBI:24875"/>
    </ligand>
</feature>